<evidence type="ECO:0000256" key="2">
    <source>
        <dbReference type="ARBA" id="ARBA00022670"/>
    </source>
</evidence>
<dbReference type="GO" id="GO:0006508">
    <property type="term" value="P:proteolysis"/>
    <property type="evidence" value="ECO:0007669"/>
    <property type="project" value="UniProtKB-KW"/>
</dbReference>
<dbReference type="GO" id="GO:0071555">
    <property type="term" value="P:cell wall organization"/>
    <property type="evidence" value="ECO:0007669"/>
    <property type="project" value="UniProtKB-KW"/>
</dbReference>
<dbReference type="AlphaFoldDB" id="A0A2S7ISN8"/>
<evidence type="ECO:0000313" key="11">
    <source>
        <dbReference type="EMBL" id="PQA60731.1"/>
    </source>
</evidence>
<evidence type="ECO:0000256" key="8">
    <source>
        <dbReference type="ARBA" id="ARBA00023316"/>
    </source>
</evidence>
<keyword evidence="12" id="KW-1185">Reference proteome</keyword>
<accession>A0A2S7ISN8</accession>
<sequence length="228" mass="25861">MIVLKSFALSLTLLFCASYTDRPAACDDEISLEKAGLVDVKQVDPSLLVDLKYSTTDNFVHKDVYGCITRCFLQKETAEKLKKAHEYLKKHHPELRLLVYDGVRSRKVQWKLWEALPQYSPKYRTNYVAHPTRGSIHNYGCAVDLTVATADGKALDMGTPFDFFGSEAYPRKEAEMLQQGKITKTHVANREILRQAMTAGGFMGITSEWWHFNAMSLAQAKAKYTIVE</sequence>
<organism evidence="11 12">
    <name type="scientific">Siphonobacter curvatus</name>
    <dbReference type="NCBI Taxonomy" id="2094562"/>
    <lineage>
        <taxon>Bacteria</taxon>
        <taxon>Pseudomonadati</taxon>
        <taxon>Bacteroidota</taxon>
        <taxon>Cytophagia</taxon>
        <taxon>Cytophagales</taxon>
        <taxon>Cytophagaceae</taxon>
        <taxon>Siphonobacter</taxon>
    </lineage>
</organism>
<dbReference type="Gene3D" id="3.30.1380.10">
    <property type="match status" value="1"/>
</dbReference>
<comment type="caution">
    <text evidence="11">The sequence shown here is derived from an EMBL/GenBank/DDBJ whole genome shotgun (WGS) entry which is preliminary data.</text>
</comment>
<keyword evidence="3 9" id="KW-0479">Metal-binding</keyword>
<dbReference type="Pfam" id="PF01427">
    <property type="entry name" value="Peptidase_M15"/>
    <property type="match status" value="1"/>
</dbReference>
<dbReference type="SUPFAM" id="SSF55166">
    <property type="entry name" value="Hedgehog/DD-peptidase"/>
    <property type="match status" value="1"/>
</dbReference>
<feature type="site" description="Transition state stabilizer" evidence="9">
    <location>
        <position position="104"/>
    </location>
</feature>
<dbReference type="GO" id="GO:0008237">
    <property type="term" value="F:metallopeptidase activity"/>
    <property type="evidence" value="ECO:0007669"/>
    <property type="project" value="UniProtKB-KW"/>
</dbReference>
<evidence type="ECO:0000313" key="12">
    <source>
        <dbReference type="Proteomes" id="UP000239590"/>
    </source>
</evidence>
<dbReference type="GO" id="GO:0160237">
    <property type="term" value="F:D-Ala-D-Ala dipeptidase activity"/>
    <property type="evidence" value="ECO:0007669"/>
    <property type="project" value="UniProtKB-EC"/>
</dbReference>
<keyword evidence="2 9" id="KW-0645">Protease</keyword>
<name>A0A2S7ISN8_9BACT</name>
<dbReference type="Proteomes" id="UP000239590">
    <property type="component" value="Unassembled WGS sequence"/>
</dbReference>
<dbReference type="EC" id="3.4.13.22" evidence="9 10"/>
<dbReference type="EMBL" id="PTRA01000001">
    <property type="protein sequence ID" value="PQA60731.1"/>
    <property type="molecule type" value="Genomic_DNA"/>
</dbReference>
<evidence type="ECO:0000256" key="1">
    <source>
        <dbReference type="ARBA" id="ARBA00001362"/>
    </source>
</evidence>
<comment type="similarity">
    <text evidence="9 10">Belongs to the peptidase M15D family.</text>
</comment>
<feature type="active site" description="Proton donor/acceptor" evidence="9">
    <location>
        <position position="208"/>
    </location>
</feature>
<evidence type="ECO:0000256" key="7">
    <source>
        <dbReference type="ARBA" id="ARBA00023049"/>
    </source>
</evidence>
<gene>
    <name evidence="11" type="ORF">C5O19_14280</name>
</gene>
<evidence type="ECO:0000256" key="5">
    <source>
        <dbReference type="ARBA" id="ARBA00022833"/>
    </source>
</evidence>
<comment type="function">
    <text evidence="9 10">Catalyzes hydrolysis of the D-alanyl-D-alanine dipeptide.</text>
</comment>
<dbReference type="GO" id="GO:0008270">
    <property type="term" value="F:zinc ion binding"/>
    <property type="evidence" value="ECO:0007669"/>
    <property type="project" value="UniProtKB-UniRule"/>
</dbReference>
<reference evidence="12" key="1">
    <citation type="submission" date="2018-02" db="EMBL/GenBank/DDBJ databases">
        <title>Genome sequencing of Solimonas sp. HR-BB.</title>
        <authorList>
            <person name="Lee Y."/>
            <person name="Jeon C.O."/>
        </authorList>
    </citation>
    <scope>NUCLEOTIDE SEQUENCE [LARGE SCALE GENOMIC DNA]</scope>
    <source>
        <strain evidence="12">HR-U</strain>
    </source>
</reference>
<evidence type="ECO:0000256" key="10">
    <source>
        <dbReference type="PIRNR" id="PIRNR026671"/>
    </source>
</evidence>
<dbReference type="PANTHER" id="PTHR43126">
    <property type="entry name" value="D-ALANYL-D-ALANINE DIPEPTIDASE"/>
    <property type="match status" value="1"/>
</dbReference>
<keyword evidence="7 9" id="KW-0482">Metalloprotease</keyword>
<dbReference type="InterPro" id="IPR000755">
    <property type="entry name" value="A_A_dipeptidase"/>
</dbReference>
<dbReference type="HAMAP" id="MF_01924">
    <property type="entry name" value="A_A_dipeptidase"/>
    <property type="match status" value="1"/>
</dbReference>
<protein>
    <recommendedName>
        <fullName evidence="9 10">D-alanyl-D-alanine dipeptidase</fullName>
        <shortName evidence="9 10">D-Ala-D-Ala dipeptidase</shortName>
        <ecNumber evidence="9 10">3.4.13.22</ecNumber>
    </recommendedName>
</protein>
<keyword evidence="6 9" id="KW-0224">Dipeptidase</keyword>
<proteinExistence type="inferred from homology"/>
<evidence type="ECO:0000256" key="9">
    <source>
        <dbReference type="HAMAP-Rule" id="MF_01924"/>
    </source>
</evidence>
<evidence type="ECO:0000256" key="6">
    <source>
        <dbReference type="ARBA" id="ARBA00022997"/>
    </source>
</evidence>
<dbReference type="PIRSF" id="PIRSF026671">
    <property type="entry name" value="AA_dipeptidase"/>
    <property type="match status" value="1"/>
</dbReference>
<feature type="binding site" evidence="9">
    <location>
        <position position="144"/>
    </location>
    <ligand>
        <name>Zn(2+)</name>
        <dbReference type="ChEBI" id="CHEBI:29105"/>
        <note>catalytic</note>
    </ligand>
</feature>
<comment type="cofactor">
    <cofactor evidence="9">
        <name>Zn(2+)</name>
        <dbReference type="ChEBI" id="CHEBI:29105"/>
    </cofactor>
    <text evidence="9">Binds 1 zinc ion per subunit.</text>
</comment>
<evidence type="ECO:0000256" key="4">
    <source>
        <dbReference type="ARBA" id="ARBA00022801"/>
    </source>
</evidence>
<comment type="catalytic activity">
    <reaction evidence="1 9 10">
        <text>D-alanyl-D-alanine + H2O = 2 D-alanine</text>
        <dbReference type="Rhea" id="RHEA:20661"/>
        <dbReference type="ChEBI" id="CHEBI:15377"/>
        <dbReference type="ChEBI" id="CHEBI:57416"/>
        <dbReference type="ChEBI" id="CHEBI:57822"/>
        <dbReference type="EC" id="3.4.13.22"/>
    </reaction>
</comment>
<feature type="binding site" evidence="9">
    <location>
        <position position="211"/>
    </location>
    <ligand>
        <name>Zn(2+)</name>
        <dbReference type="ChEBI" id="CHEBI:29105"/>
        <note>catalytic</note>
    </ligand>
</feature>
<dbReference type="CDD" id="cd14840">
    <property type="entry name" value="D-Ala-D-Ala_dipeptidase_Aad"/>
    <property type="match status" value="1"/>
</dbReference>
<dbReference type="OrthoDB" id="9801430at2"/>
<evidence type="ECO:0000256" key="3">
    <source>
        <dbReference type="ARBA" id="ARBA00022723"/>
    </source>
</evidence>
<keyword evidence="8 10" id="KW-0961">Cell wall biogenesis/degradation</keyword>
<dbReference type="RefSeq" id="WP_104713320.1">
    <property type="nucleotide sequence ID" value="NZ_PTRA01000001.1"/>
</dbReference>
<keyword evidence="5 9" id="KW-0862">Zinc</keyword>
<dbReference type="InterPro" id="IPR009045">
    <property type="entry name" value="Zn_M74/Hedgehog-like"/>
</dbReference>
<keyword evidence="4 9" id="KW-0378">Hydrolase</keyword>
<feature type="binding site" evidence="9">
    <location>
        <position position="137"/>
    </location>
    <ligand>
        <name>Zn(2+)</name>
        <dbReference type="ChEBI" id="CHEBI:29105"/>
        <note>catalytic</note>
    </ligand>
</feature>